<dbReference type="Proteomes" id="UP000499080">
    <property type="component" value="Unassembled WGS sequence"/>
</dbReference>
<comment type="caution">
    <text evidence="2">The sequence shown here is derived from an EMBL/GenBank/DDBJ whole genome shotgun (WGS) entry which is preliminary data.</text>
</comment>
<dbReference type="EMBL" id="BGPR01009827">
    <property type="protein sequence ID" value="GBN42557.1"/>
    <property type="molecule type" value="Genomic_DNA"/>
</dbReference>
<protein>
    <submittedName>
        <fullName evidence="2">Uncharacterized protein</fullName>
    </submittedName>
</protein>
<evidence type="ECO:0000313" key="3">
    <source>
        <dbReference type="Proteomes" id="UP000499080"/>
    </source>
</evidence>
<gene>
    <name evidence="2" type="ORF">AVEN_89631_1</name>
</gene>
<feature type="compositionally biased region" description="Basic and acidic residues" evidence="1">
    <location>
        <begin position="78"/>
        <end position="89"/>
    </location>
</feature>
<accession>A0A4Y2NX61</accession>
<evidence type="ECO:0000313" key="2">
    <source>
        <dbReference type="EMBL" id="GBN42557.1"/>
    </source>
</evidence>
<organism evidence="2 3">
    <name type="scientific">Araneus ventricosus</name>
    <name type="common">Orbweaver spider</name>
    <name type="synonym">Epeira ventricosa</name>
    <dbReference type="NCBI Taxonomy" id="182803"/>
    <lineage>
        <taxon>Eukaryota</taxon>
        <taxon>Metazoa</taxon>
        <taxon>Ecdysozoa</taxon>
        <taxon>Arthropoda</taxon>
        <taxon>Chelicerata</taxon>
        <taxon>Arachnida</taxon>
        <taxon>Araneae</taxon>
        <taxon>Araneomorphae</taxon>
        <taxon>Entelegynae</taxon>
        <taxon>Araneoidea</taxon>
        <taxon>Araneidae</taxon>
        <taxon>Araneus</taxon>
    </lineage>
</organism>
<keyword evidence="3" id="KW-1185">Reference proteome</keyword>
<proteinExistence type="predicted"/>
<sequence length="96" mass="10796">MGVFLDYGHSKFPVAGKAKSWVLHHGKAPAHWPLLVSNYQSKYFILVYLQPTYFPDLRHVTFSSDAELRGTDSQVSKKCSDEGTREGGKSRIAICH</sequence>
<feature type="region of interest" description="Disordered" evidence="1">
    <location>
        <begin position="73"/>
        <end position="96"/>
    </location>
</feature>
<evidence type="ECO:0000256" key="1">
    <source>
        <dbReference type="SAM" id="MobiDB-lite"/>
    </source>
</evidence>
<name>A0A4Y2NX61_ARAVE</name>
<reference evidence="2 3" key="1">
    <citation type="journal article" date="2019" name="Sci. Rep.">
        <title>Orb-weaving spider Araneus ventricosus genome elucidates the spidroin gene catalogue.</title>
        <authorList>
            <person name="Kono N."/>
            <person name="Nakamura H."/>
            <person name="Ohtoshi R."/>
            <person name="Moran D.A.P."/>
            <person name="Shinohara A."/>
            <person name="Yoshida Y."/>
            <person name="Fujiwara M."/>
            <person name="Mori M."/>
            <person name="Tomita M."/>
            <person name="Arakawa K."/>
        </authorList>
    </citation>
    <scope>NUCLEOTIDE SEQUENCE [LARGE SCALE GENOMIC DNA]</scope>
</reference>
<dbReference type="AlphaFoldDB" id="A0A4Y2NX61"/>